<accession>M5S6J1</accession>
<comment type="caution">
    <text evidence="1">The sequence shown here is derived from an EMBL/GenBank/DDBJ whole genome shotgun (WGS) entry which is preliminary data.</text>
</comment>
<dbReference type="OrthoDB" id="5379612at2"/>
<protein>
    <submittedName>
        <fullName evidence="1">Uncharacterized protein</fullName>
    </submittedName>
</protein>
<dbReference type="AlphaFoldDB" id="M5S6J1"/>
<organism evidence="1 2">
    <name type="scientific">Rhodopirellula europaea SH398</name>
    <dbReference type="NCBI Taxonomy" id="1263868"/>
    <lineage>
        <taxon>Bacteria</taxon>
        <taxon>Pseudomonadati</taxon>
        <taxon>Planctomycetota</taxon>
        <taxon>Planctomycetia</taxon>
        <taxon>Pirellulales</taxon>
        <taxon>Pirellulaceae</taxon>
        <taxon>Rhodopirellula</taxon>
    </lineage>
</organism>
<reference evidence="1 2" key="1">
    <citation type="journal article" date="2013" name="Mar. Genomics">
        <title>Expression of sulfatases in Rhodopirellula baltica and the diversity of sulfatases in the genus Rhodopirellula.</title>
        <authorList>
            <person name="Wegner C.E."/>
            <person name="Richter-Heitmann T."/>
            <person name="Klindworth A."/>
            <person name="Klockow C."/>
            <person name="Richter M."/>
            <person name="Achstetter T."/>
            <person name="Glockner F.O."/>
            <person name="Harder J."/>
        </authorList>
    </citation>
    <scope>NUCLEOTIDE SEQUENCE [LARGE SCALE GENOMIC DNA]</scope>
    <source>
        <strain evidence="1 2">SH398</strain>
    </source>
</reference>
<dbReference type="Proteomes" id="UP000011996">
    <property type="component" value="Unassembled WGS sequence"/>
</dbReference>
<proteinExistence type="predicted"/>
<sequence length="170" mass="19193">MKHDLREDAKKLRQYLEQRLQNFSADANDAPGDRQAPVSLVHVGFECEQDGYVAIVFDTRPTATPDGEWTMHIESGNNWIEYPQWGACTEAIFEDGSLELTSIDGVTRTFSPDSDEGFHAAFGDMIASEIQNAIRQRFFEALPRTDDCKIYIEEINGNYAWPEGESLVPV</sequence>
<name>M5S6J1_9BACT</name>
<dbReference type="EMBL" id="ANOF01000070">
    <property type="protein sequence ID" value="EMI27258.1"/>
    <property type="molecule type" value="Genomic_DNA"/>
</dbReference>
<gene>
    <name evidence="1" type="ORF">RESH_02173</name>
</gene>
<evidence type="ECO:0000313" key="1">
    <source>
        <dbReference type="EMBL" id="EMI27258.1"/>
    </source>
</evidence>
<evidence type="ECO:0000313" key="2">
    <source>
        <dbReference type="Proteomes" id="UP000011996"/>
    </source>
</evidence>
<dbReference type="RefSeq" id="WP_008666083.1">
    <property type="nucleotide sequence ID" value="NZ_ANOF01000070.1"/>
</dbReference>
<dbReference type="PATRIC" id="fig|1263868.3.peg.2359"/>